<dbReference type="AlphaFoldDB" id="A0A075LRM1"/>
<keyword evidence="1" id="KW-1133">Transmembrane helix</keyword>
<sequence length="223" mass="24421">MRGTWDLVLIVYIYVFSVIWLGQYLRKGYSADTTRRIVHILAGDIIVVLPLFASLKWVLTIPLGLAVIVLVAFMLGLPIKHAMVPEGDDPLHAYGPVYYIISIGILVGIFGTKSFIPIVATFVMAWGDGFAALMGRKFGKRRIINGKTLEGSLAFLLFSLLGVTLSYTLWAYFTSSSINDVLSVALLSSISGTIFELLSVGKFGAFDNFTVPLGVALVLRFTF</sequence>
<feature type="transmembrane region" description="Helical" evidence="1">
    <location>
        <begin position="6"/>
        <end position="25"/>
    </location>
</feature>
<dbReference type="OrthoDB" id="76350at2157"/>
<dbReference type="InterPro" id="IPR037997">
    <property type="entry name" value="Dgk1-like"/>
</dbReference>
<dbReference type="KEGG" id="ppac:PAP_01610"/>
<keyword evidence="1" id="KW-0812">Transmembrane</keyword>
<feature type="transmembrane region" description="Helical" evidence="1">
    <location>
        <begin position="115"/>
        <end position="133"/>
    </location>
</feature>
<dbReference type="STRING" id="1343739.PAP_01610"/>
<dbReference type="eggNOG" id="arCOG01880">
    <property type="taxonomic scope" value="Archaea"/>
</dbReference>
<protein>
    <recommendedName>
        <fullName evidence="4">Phosphatidate cytidylyltransferase</fullName>
    </recommendedName>
</protein>
<dbReference type="EMBL" id="CP006019">
    <property type="protein sequence ID" value="AIF68761.1"/>
    <property type="molecule type" value="Genomic_DNA"/>
</dbReference>
<dbReference type="PANTHER" id="PTHR31303">
    <property type="entry name" value="CTP-DEPENDENT DIACYLGLYCEROL KINASE 1"/>
    <property type="match status" value="1"/>
</dbReference>
<organism evidence="2 3">
    <name type="scientific">Palaeococcus pacificus DY20341</name>
    <dbReference type="NCBI Taxonomy" id="1343739"/>
    <lineage>
        <taxon>Archaea</taxon>
        <taxon>Methanobacteriati</taxon>
        <taxon>Methanobacteriota</taxon>
        <taxon>Thermococci</taxon>
        <taxon>Thermococcales</taxon>
        <taxon>Thermococcaceae</taxon>
        <taxon>Palaeococcus</taxon>
    </lineage>
</organism>
<dbReference type="PANTHER" id="PTHR31303:SF1">
    <property type="entry name" value="CTP-DEPENDENT DIACYLGLYCEROL KINASE 1"/>
    <property type="match status" value="1"/>
</dbReference>
<dbReference type="GeneID" id="24841455"/>
<keyword evidence="1" id="KW-0472">Membrane</keyword>
<dbReference type="Proteomes" id="UP000027981">
    <property type="component" value="Chromosome"/>
</dbReference>
<keyword evidence="3" id="KW-1185">Reference proteome</keyword>
<reference evidence="3" key="1">
    <citation type="submission" date="2013-06" db="EMBL/GenBank/DDBJ databases">
        <title>Complete Genome Sequence of Hyperthermophilic Palaeococcus pacificus DY20341T, Isolated from a Deep-Sea Hydrothermal Sediments.</title>
        <authorList>
            <person name="Zeng X."/>
            <person name="Shao Z."/>
        </authorList>
    </citation>
    <scope>NUCLEOTIDE SEQUENCE [LARGE SCALE GENOMIC DNA]</scope>
    <source>
        <strain evidence="3">DY20341</strain>
    </source>
</reference>
<feature type="transmembrane region" description="Helical" evidence="1">
    <location>
        <begin position="153"/>
        <end position="173"/>
    </location>
</feature>
<feature type="transmembrane region" description="Helical" evidence="1">
    <location>
        <begin position="91"/>
        <end position="109"/>
    </location>
</feature>
<gene>
    <name evidence="2" type="ORF">PAP_01610</name>
</gene>
<dbReference type="GO" id="GO:0004143">
    <property type="term" value="F:ATP-dependent diacylglycerol kinase activity"/>
    <property type="evidence" value="ECO:0007669"/>
    <property type="project" value="InterPro"/>
</dbReference>
<accession>A0A075LRM1</accession>
<name>A0A075LRM1_9EURY</name>
<reference evidence="2 3" key="2">
    <citation type="journal article" date="2015" name="Genome Announc.">
        <title>Complete Genome Sequence of Hyperthermophilic Piezophilic Archaeon Palaeococcus pacificus DY20341T, Isolated from Deep-Sea Hydrothermal Sediments.</title>
        <authorList>
            <person name="Zeng X."/>
            <person name="Jebbar M."/>
            <person name="Shao Z."/>
        </authorList>
    </citation>
    <scope>NUCLEOTIDE SEQUENCE [LARGE SCALE GENOMIC DNA]</scope>
    <source>
        <strain evidence="2 3">DY20341</strain>
    </source>
</reference>
<evidence type="ECO:0008006" key="4">
    <source>
        <dbReference type="Google" id="ProtNLM"/>
    </source>
</evidence>
<evidence type="ECO:0000313" key="3">
    <source>
        <dbReference type="Proteomes" id="UP000027981"/>
    </source>
</evidence>
<evidence type="ECO:0000256" key="1">
    <source>
        <dbReference type="SAM" id="Phobius"/>
    </source>
</evidence>
<dbReference type="RefSeq" id="WP_048164292.1">
    <property type="nucleotide sequence ID" value="NZ_CP006019.1"/>
</dbReference>
<proteinExistence type="predicted"/>
<evidence type="ECO:0000313" key="2">
    <source>
        <dbReference type="EMBL" id="AIF68761.1"/>
    </source>
</evidence>
<dbReference type="HOGENOM" id="CLU_058561_7_0_2"/>
<feature type="transmembrane region" description="Helical" evidence="1">
    <location>
        <begin position="61"/>
        <end position="79"/>
    </location>
</feature>